<dbReference type="SUPFAM" id="SSF56801">
    <property type="entry name" value="Acetyl-CoA synthetase-like"/>
    <property type="match status" value="3"/>
</dbReference>
<feature type="compositionally biased region" description="Low complexity" evidence="1">
    <location>
        <begin position="334"/>
        <end position="345"/>
    </location>
</feature>
<proteinExistence type="predicted"/>
<gene>
    <name evidence="4" type="ORF">BB561_006649</name>
</gene>
<evidence type="ECO:0000313" key="5">
    <source>
        <dbReference type="Proteomes" id="UP000245383"/>
    </source>
</evidence>
<dbReference type="Pfam" id="PF24919">
    <property type="entry name" value="Mug62"/>
    <property type="match status" value="1"/>
</dbReference>
<feature type="compositionally biased region" description="Polar residues" evidence="1">
    <location>
        <begin position="1034"/>
        <end position="1058"/>
    </location>
</feature>
<feature type="domain" description="Meiotically up-regulated gene 62 protein-like alpha-beta" evidence="3">
    <location>
        <begin position="1391"/>
        <end position="1532"/>
    </location>
</feature>
<evidence type="ECO:0000259" key="3">
    <source>
        <dbReference type="Pfam" id="PF24919"/>
    </source>
</evidence>
<sequence length="2384" mass="267123">MSSVDFDQNDEAALMRELRILDFNFKNNYIDQAAFEKNKLFLLNQYSPKAPDKPKTLHKDSSAINSTFTNPLHYYTQNHLDFHELRTSISSSSLKQFNLQPSSSQEENNFNSCLNNASALPPALKDHRHILSLNNSSPRFSQSWNQENFSIEPHLNYSDDSSVNLDSYNHIKKSFYKSKASIRSNTNLGPQSDSDEAGQEGLLLQNLIRTDLPNYFNKSNNQGFPEISSSYSSLSDHAGIISLDQIVQLTNQNQDTSSSNQNSSLYRPHARSVPRPDSHIFPLDLSGKKLNHDDNPQYLVSSKSKRSTSPKTPGADILDSYPLQDTTLKHSPNQLSSKDSTSTSLDQLNTSPFFSKFKSNEKSSSEFNTKSNLTSHLNSSSNLIHDSKVLFKSNSESANLSNNNSFPSKKLVPDMLAKKEMLYKIRPKSYAVAELASSKSENDDNHSGSDSDDNSKLVNLNDILAFSRIDSDKNFIKDGSQNSSINFSFQPHESSISLQKQNNLRDSANTINKTNLQPANIFNPKILLKRESITNEFNSNKAFSSNKIDKLGYSQNISNVPSECSIDQNLIPNNSSPISSADFQLREQAKSSTETTNVKTSKSFSNIEYNNTQNTKISQNTISPVATYSDAPNFVNNKDFDLQKNNTAYVTSPTLDNRSIAPNAFKIGHSLQINDPDIDGQYFSSNFTQNQKDSPEITALKKFNDINSVLKYRADTTPKLTAFTTLDAQGTEICSITWSNLYMNSLQIYALLQKHGVKNKGDRVALVFRRSEFIDYIASFFACFHGGFIAVPLISSDSLDDLSHILKSTQCKLVLSTQPNIDALTADLYNNFNSNASPSLLILKEINWVNVHSILINSTFPLSKPVKIFPTETAYIEFSKNSTGELKGVVILHQSLFAQCLTWVYSTGMLGMLKRSSNKNDKNTDISFKNLSLAENSSNNDLPNISNTKDAFMAEIENNVKNISPASHNNDFRHRPAERSDVMSLNNNSKNNTDSVVSNNIQDTYQTKKSFFRNKIFNKFRNSTGFRSSFYAGGTNSKSNQRESQTYDSVSNNRLSTYSTSPNTSALKRVSDFFPDKKSLPVVEEVLLIQIEPRQMAGLSLGVFTGVFAGHQTIYLSKKILEIPGLYLRILTKYNATIVFADYLGLQKVLTTALDSPSMINNFNNLPLPNLYKLRLMLVNTLSIDIEFHRMFNAAVLKKYGCPINQIFESDKYPVFNPICTLPEQGGILFSMINTSVSDTLASESTNLSLMDINSGNSSLNNGVIELFFDRDQLHKQKISIVPQENYDISVNESNVAKMAVFGCFILNSTVAIVDPETKVLCDYNTIGEIWLDSSSTAKSFWALPRLSETVFDARFLYNIKYDMKISSKKFLRTGLMGSIFDGKVLIFGYYEDRLRTLRTEQQIDRTDKFELYIHYTSEIELTLKSYYSPSIDVIAFDIFTKNSSFIFILFEIPLETPSLSLVAEDIYNLLHKRCDLTAFAIGLCAPNTLPRAFQYGQLTVNSFLAKQAWEAGLIECLYVKYSTEHLYFKLPYLFSQSDILKNNYPTGSLTGPTTDKSHWLQQTGYEAITACVDEMGNINLVDFTSISQLFILRAKQQPNNKAFSEYGSYGDETLYITYFNALCRVTEISRFMLAKLLISTMDYVLVLLPTGIDFSLTINSCFAIGAIPVPINPSINDQFLELISTIKATVTHFGIKVIVVDSKTESSLNSNTMLSKFIKTRKIKLLNINKNLPRVPPNFLLGNDTFMPFINTNINATALVMVYNNLLPNMPTFISLSQIAILNFCTQQKVDFQLNFSNPIIASARSYNGYGLLQISCLGIYLGCQTMILPPVHFLANPLVWLGLVSKFNIKNPFITIPMIQHAMNVLQPNRDEAILNNELQASARLSLGPLISLSHVTNLIISIEEMVDPKLMNKFALFMSKFHLNPSAINPLYGSQMNFYISTSAYLGTAPLILTLDAEAIRSGNVVPISVTSRRVSNFLSGDDSNLPGLQIPQMNPNQIGAENEFNYNNETGNIVIQDSGKVSSSTLVAIVDPETKEPQSAGKIGEIWVYSKSNANQVSSINTHKPYAQSKNFNRPISNEFDNSTNESSFKLQTSLDMLKNNTNNVANEYIFVRTGDYGFLYLGPDENNQNASKEPYLYVLGKSCDLIKLDGFLYFRSNIISSIQKTILDLYGSDEECVLIDTALSKYPAPKLSKSIRYGSHLIQNNSNKALSLYKPSLSNEVRSIASFSTEKNKLSMKQRGRFESDKASIKTAIQYNSSVLNSQKYNSNKASINHPQRELAVQYQNLNSPLESKNPGPPLSKRYVIIVTVNESLISEVLLANLAAAIFFSVLNKQNFIINEVVFVKKSSLPRTRITYKKNALTTLNYENGQLLFIDSYVF</sequence>
<dbReference type="Gene3D" id="3.40.50.12780">
    <property type="entry name" value="N-terminal domain of ligase-like"/>
    <property type="match status" value="3"/>
</dbReference>
<feature type="region of interest" description="Disordered" evidence="1">
    <location>
        <begin position="252"/>
        <end position="345"/>
    </location>
</feature>
<dbReference type="InterPro" id="IPR042099">
    <property type="entry name" value="ANL_N_sf"/>
</dbReference>
<feature type="compositionally biased region" description="Basic and acidic residues" evidence="1">
    <location>
        <begin position="286"/>
        <end position="295"/>
    </location>
</feature>
<dbReference type="PANTHER" id="PTHR22754:SF32">
    <property type="entry name" value="DISCO-INTERACTING PROTEIN 2"/>
    <property type="match status" value="1"/>
</dbReference>
<dbReference type="Gene3D" id="3.40.50.980">
    <property type="match status" value="1"/>
</dbReference>
<dbReference type="Proteomes" id="UP000245383">
    <property type="component" value="Unassembled WGS sequence"/>
</dbReference>
<dbReference type="OrthoDB" id="69964at2759"/>
<keyword evidence="5" id="KW-1185">Reference proteome</keyword>
<dbReference type="EMBL" id="MBFR01000639">
    <property type="protein sequence ID" value="PVU86595.1"/>
    <property type="molecule type" value="Genomic_DNA"/>
</dbReference>
<dbReference type="InterPro" id="IPR056881">
    <property type="entry name" value="Mug62_dom"/>
</dbReference>
<organism evidence="4 5">
    <name type="scientific">Smittium simulii</name>
    <dbReference type="NCBI Taxonomy" id="133385"/>
    <lineage>
        <taxon>Eukaryota</taxon>
        <taxon>Fungi</taxon>
        <taxon>Fungi incertae sedis</taxon>
        <taxon>Zoopagomycota</taxon>
        <taxon>Kickxellomycotina</taxon>
        <taxon>Harpellomycetes</taxon>
        <taxon>Harpellales</taxon>
        <taxon>Legeriomycetaceae</taxon>
        <taxon>Smittium</taxon>
    </lineage>
</organism>
<evidence type="ECO:0000259" key="2">
    <source>
        <dbReference type="Pfam" id="PF00501"/>
    </source>
</evidence>
<feature type="compositionally biased region" description="Low complexity" evidence="1">
    <location>
        <begin position="252"/>
        <end position="265"/>
    </location>
</feature>
<name>A0A2T9Y2L8_9FUNG</name>
<dbReference type="GO" id="GO:0005829">
    <property type="term" value="C:cytosol"/>
    <property type="evidence" value="ECO:0007669"/>
    <property type="project" value="TreeGrafter"/>
</dbReference>
<dbReference type="STRING" id="133385.A0A2T9Y2L8"/>
<reference evidence="4 5" key="1">
    <citation type="journal article" date="2018" name="MBio">
        <title>Comparative Genomics Reveals the Core Gene Toolbox for the Fungus-Insect Symbiosis.</title>
        <authorList>
            <person name="Wang Y."/>
            <person name="Stata M."/>
            <person name="Wang W."/>
            <person name="Stajich J.E."/>
            <person name="White M.M."/>
            <person name="Moncalvo J.M."/>
        </authorList>
    </citation>
    <scope>NUCLEOTIDE SEQUENCE [LARGE SCALE GENOMIC DNA]</scope>
    <source>
        <strain evidence="4 5">SWE-8-4</strain>
    </source>
</reference>
<feature type="domain" description="AMP-dependent synthetase/ligase" evidence="2">
    <location>
        <begin position="712"/>
        <end position="905"/>
    </location>
</feature>
<accession>A0A2T9Y2L8</accession>
<dbReference type="Pfam" id="PF00501">
    <property type="entry name" value="AMP-binding"/>
    <property type="match status" value="1"/>
</dbReference>
<feature type="compositionally biased region" description="Polar residues" evidence="1">
    <location>
        <begin position="323"/>
        <end position="333"/>
    </location>
</feature>
<evidence type="ECO:0000313" key="4">
    <source>
        <dbReference type="EMBL" id="PVU86595.1"/>
    </source>
</evidence>
<feature type="region of interest" description="Disordered" evidence="1">
    <location>
        <begin position="1031"/>
        <end position="1058"/>
    </location>
</feature>
<evidence type="ECO:0000256" key="1">
    <source>
        <dbReference type="SAM" id="MobiDB-lite"/>
    </source>
</evidence>
<comment type="caution">
    <text evidence="4">The sequence shown here is derived from an EMBL/GenBank/DDBJ whole genome shotgun (WGS) entry which is preliminary data.</text>
</comment>
<dbReference type="InterPro" id="IPR000873">
    <property type="entry name" value="AMP-dep_synth/lig_dom"/>
</dbReference>
<dbReference type="PANTHER" id="PTHR22754">
    <property type="entry name" value="DISCO-INTERACTING PROTEIN 2 DIP2 -RELATED"/>
    <property type="match status" value="1"/>
</dbReference>
<protein>
    <submittedName>
        <fullName evidence="4">Uncharacterized protein</fullName>
    </submittedName>
</protein>